<comment type="caution">
    <text evidence="6">The sequence shown here is derived from an EMBL/GenBank/DDBJ whole genome shotgun (WGS) entry which is preliminary data.</text>
</comment>
<dbReference type="RefSeq" id="WP_002460359.1">
    <property type="nucleotide sequence ID" value="NZ_AP021848.1"/>
</dbReference>
<keyword evidence="2" id="KW-0547">Nucleotide-binding</keyword>
<protein>
    <submittedName>
        <fullName evidence="6">ATP-binding cassette domain-containing protein</fullName>
    </submittedName>
    <submittedName>
        <fullName evidence="5">Lipoprotein releasing system, ATP-binding protein</fullName>
    </submittedName>
</protein>
<organism evidence="6 8">
    <name type="scientific">Staphylococcus lugdunensis</name>
    <dbReference type="NCBI Taxonomy" id="28035"/>
    <lineage>
        <taxon>Bacteria</taxon>
        <taxon>Bacillati</taxon>
        <taxon>Bacillota</taxon>
        <taxon>Bacilli</taxon>
        <taxon>Bacillales</taxon>
        <taxon>Staphylococcaceae</taxon>
        <taxon>Staphylococcus</taxon>
    </lineage>
</organism>
<evidence type="ECO:0000256" key="3">
    <source>
        <dbReference type="ARBA" id="ARBA00022840"/>
    </source>
</evidence>
<reference evidence="5 7" key="1">
    <citation type="submission" date="2016-01" db="EMBL/GenBank/DDBJ databases">
        <authorList>
            <person name="Mitreva M."/>
            <person name="Pepin K.H."/>
            <person name="Mihindukulasuriya K.A."/>
            <person name="Fulton R."/>
            <person name="Fronick C."/>
            <person name="O'Laughlin M."/>
            <person name="Miner T."/>
            <person name="Herter B."/>
            <person name="Rosa B.A."/>
            <person name="Cordes M."/>
            <person name="Tomlinson C."/>
            <person name="Wollam A."/>
            <person name="Palsikar V.B."/>
            <person name="Mardis E.R."/>
            <person name="Wilson R.K."/>
        </authorList>
    </citation>
    <scope>NUCLEOTIDE SEQUENCE [LARGE SCALE GENOMIC DNA]</scope>
    <source>
        <strain evidence="5 7">MJR7738</strain>
    </source>
</reference>
<dbReference type="Proteomes" id="UP000070063">
    <property type="component" value="Unassembled WGS sequence"/>
</dbReference>
<dbReference type="PANTHER" id="PTHR43423">
    <property type="entry name" value="ABC TRANSPORTER I FAMILY MEMBER 17"/>
    <property type="match status" value="1"/>
</dbReference>
<dbReference type="InterPro" id="IPR017871">
    <property type="entry name" value="ABC_transporter-like_CS"/>
</dbReference>
<dbReference type="Gene3D" id="3.40.50.300">
    <property type="entry name" value="P-loop containing nucleotide triphosphate hydrolases"/>
    <property type="match status" value="1"/>
</dbReference>
<dbReference type="PROSITE" id="PS50893">
    <property type="entry name" value="ABC_TRANSPORTER_2"/>
    <property type="match status" value="1"/>
</dbReference>
<evidence type="ECO:0000313" key="8">
    <source>
        <dbReference type="Proteomes" id="UP000293637"/>
    </source>
</evidence>
<evidence type="ECO:0000256" key="1">
    <source>
        <dbReference type="ARBA" id="ARBA00022448"/>
    </source>
</evidence>
<dbReference type="InterPro" id="IPR003593">
    <property type="entry name" value="AAA+_ATPase"/>
</dbReference>
<dbReference type="GeneID" id="58091243"/>
<dbReference type="Pfam" id="PF00005">
    <property type="entry name" value="ABC_tran"/>
    <property type="match status" value="1"/>
</dbReference>
<dbReference type="AlphaFoldDB" id="A0A133Q5V6"/>
<dbReference type="eggNOG" id="COG4619">
    <property type="taxonomic scope" value="Bacteria"/>
</dbReference>
<evidence type="ECO:0000313" key="6">
    <source>
        <dbReference type="EMBL" id="TBW73513.1"/>
    </source>
</evidence>
<dbReference type="SMART" id="SM00382">
    <property type="entry name" value="AAA"/>
    <property type="match status" value="1"/>
</dbReference>
<keyword evidence="5" id="KW-0449">Lipoprotein</keyword>
<dbReference type="PROSITE" id="PS00211">
    <property type="entry name" value="ABC_TRANSPORTER_1"/>
    <property type="match status" value="1"/>
</dbReference>
<reference evidence="6 8" key="2">
    <citation type="journal article" date="2019" name="Sci. Transl. Med.">
        <title>Quorum sensing between bacterial species on the skin protects against epidermal injury in atopic dermatitis.</title>
        <authorList>
            <person name="Williams M.R."/>
        </authorList>
    </citation>
    <scope>NUCLEOTIDE SEQUENCE [LARGE SCALE GENOMIC DNA]</scope>
    <source>
        <strain evidence="6 8">E7</strain>
    </source>
</reference>
<dbReference type="STRING" id="28035.B6N84_02445"/>
<dbReference type="GO" id="GO:0005524">
    <property type="term" value="F:ATP binding"/>
    <property type="evidence" value="ECO:0007669"/>
    <property type="project" value="UniProtKB-KW"/>
</dbReference>
<keyword evidence="3 6" id="KW-0067">ATP-binding</keyword>
<dbReference type="EMBL" id="SCHB01000001">
    <property type="protein sequence ID" value="TBW73513.1"/>
    <property type="molecule type" value="Genomic_DNA"/>
</dbReference>
<proteinExistence type="predicted"/>
<dbReference type="InterPro" id="IPR027417">
    <property type="entry name" value="P-loop_NTPase"/>
</dbReference>
<sequence>MLLEIKHLCYQATRRTILDNINFQLKKGETVAIVGPSGSGKSTLLKQIDNLISPTSGELLLNDKPFDAYEPEVLRSKISYLMQQSELFGQNIGDNMRFPAMAHSDEFDETKALQLLQHLNLGHYNLNTRIEHLSGGERQRITIARQLMYQPELLLLDEATSALDTANKRIVEQLVFDLAKTGVGVMWITHSDDQSMRHFDRRITIVDGQITKQEELKHNE</sequence>
<dbReference type="Proteomes" id="UP000293637">
    <property type="component" value="Unassembled WGS sequence"/>
</dbReference>
<dbReference type="EMBL" id="LRQI01000053">
    <property type="protein sequence ID" value="KXA38267.1"/>
    <property type="molecule type" value="Genomic_DNA"/>
</dbReference>
<dbReference type="PANTHER" id="PTHR43423:SF1">
    <property type="entry name" value="ABC TRANSPORTER I FAMILY MEMBER 17"/>
    <property type="match status" value="1"/>
</dbReference>
<accession>A0A133Q5V6</accession>
<evidence type="ECO:0000313" key="5">
    <source>
        <dbReference type="EMBL" id="KXA38267.1"/>
    </source>
</evidence>
<gene>
    <name evidence="6" type="ORF">EQ812_01540</name>
    <name evidence="5" type="ORF">HMPREF3225_01306</name>
</gene>
<name>A0A133Q5V6_STALU</name>
<evidence type="ECO:0000313" key="7">
    <source>
        <dbReference type="Proteomes" id="UP000070063"/>
    </source>
</evidence>
<dbReference type="SUPFAM" id="SSF52540">
    <property type="entry name" value="P-loop containing nucleoside triphosphate hydrolases"/>
    <property type="match status" value="1"/>
</dbReference>
<evidence type="ECO:0000256" key="2">
    <source>
        <dbReference type="ARBA" id="ARBA00022741"/>
    </source>
</evidence>
<dbReference type="GO" id="GO:0016887">
    <property type="term" value="F:ATP hydrolysis activity"/>
    <property type="evidence" value="ECO:0007669"/>
    <property type="project" value="InterPro"/>
</dbReference>
<keyword evidence="1" id="KW-0813">Transport</keyword>
<evidence type="ECO:0000259" key="4">
    <source>
        <dbReference type="PROSITE" id="PS50893"/>
    </source>
</evidence>
<feature type="domain" description="ABC transporter" evidence="4">
    <location>
        <begin position="3"/>
        <end position="220"/>
    </location>
</feature>
<dbReference type="InterPro" id="IPR003439">
    <property type="entry name" value="ABC_transporter-like_ATP-bd"/>
</dbReference>